<evidence type="ECO:0000256" key="1">
    <source>
        <dbReference type="SAM" id="MobiDB-lite"/>
    </source>
</evidence>
<accession>A0AAU4K575</accession>
<evidence type="ECO:0000313" key="3">
    <source>
        <dbReference type="EMBL" id="WUM21127.1"/>
    </source>
</evidence>
<dbReference type="EMBL" id="CP108021">
    <property type="protein sequence ID" value="WUM21127.1"/>
    <property type="molecule type" value="Genomic_DNA"/>
</dbReference>
<organism evidence="3 4">
    <name type="scientific">Williamsia herbipolensis</name>
    <dbReference type="NCBI Taxonomy" id="1603258"/>
    <lineage>
        <taxon>Bacteria</taxon>
        <taxon>Bacillati</taxon>
        <taxon>Actinomycetota</taxon>
        <taxon>Actinomycetes</taxon>
        <taxon>Mycobacteriales</taxon>
        <taxon>Nocardiaceae</taxon>
        <taxon>Williamsia</taxon>
    </lineage>
</organism>
<name>A0AAU4K575_9NOCA</name>
<evidence type="ECO:0000313" key="4">
    <source>
        <dbReference type="Proteomes" id="UP001432128"/>
    </source>
</evidence>
<dbReference type="Proteomes" id="UP001432128">
    <property type="component" value="Chromosome"/>
</dbReference>
<keyword evidence="4" id="KW-1185">Reference proteome</keyword>
<dbReference type="PROSITE" id="PS51257">
    <property type="entry name" value="PROKAR_LIPOPROTEIN"/>
    <property type="match status" value="1"/>
</dbReference>
<evidence type="ECO:0000256" key="2">
    <source>
        <dbReference type="SAM" id="SignalP"/>
    </source>
</evidence>
<feature type="region of interest" description="Disordered" evidence="1">
    <location>
        <begin position="176"/>
        <end position="195"/>
    </location>
</feature>
<feature type="signal peptide" evidence="2">
    <location>
        <begin position="1"/>
        <end position="30"/>
    </location>
</feature>
<feature type="chain" id="PRO_5043951574" description="Lipoprotein" evidence="2">
    <location>
        <begin position="31"/>
        <end position="195"/>
    </location>
</feature>
<keyword evidence="2" id="KW-0732">Signal</keyword>
<reference evidence="3 4" key="1">
    <citation type="submission" date="2022-10" db="EMBL/GenBank/DDBJ databases">
        <title>The complete genomes of actinobacterial strains from the NBC collection.</title>
        <authorList>
            <person name="Joergensen T.S."/>
            <person name="Alvarez Arevalo M."/>
            <person name="Sterndorff E.B."/>
            <person name="Faurdal D."/>
            <person name="Vuksanovic O."/>
            <person name="Mourched A.-S."/>
            <person name="Charusanti P."/>
            <person name="Shaw S."/>
            <person name="Blin K."/>
            <person name="Weber T."/>
        </authorList>
    </citation>
    <scope>NUCLEOTIDE SEQUENCE [LARGE SCALE GENOMIC DNA]</scope>
    <source>
        <strain evidence="3 4">NBC_00319</strain>
    </source>
</reference>
<sequence length="195" mass="19007">MNRLGGCGWVRACAVGAATGALVVVLSACATTVDGSGRVDPVQVSDYLATRSSASARASADAQTAADYATCAAVTSAAASASRAYNAFVARLNSTQSFDDLARTDGGAVDALNRAGSAVTGAITGSTSDQVRSTAGGFAARSTDLARVVAGKQRDALNASSTAWERARDTALSACGPVSGGGPVGAQPSAATPGG</sequence>
<proteinExistence type="predicted"/>
<dbReference type="KEGG" id="whr:OG579_04795"/>
<gene>
    <name evidence="3" type="ORF">OG579_04795</name>
</gene>
<protein>
    <recommendedName>
        <fullName evidence="5">Lipoprotein</fullName>
    </recommendedName>
</protein>
<evidence type="ECO:0008006" key="5">
    <source>
        <dbReference type="Google" id="ProtNLM"/>
    </source>
</evidence>
<dbReference type="RefSeq" id="WP_150116506.1">
    <property type="nucleotide sequence ID" value="NZ_CP108021.1"/>
</dbReference>
<dbReference type="AlphaFoldDB" id="A0AAU4K575"/>